<dbReference type="InterPro" id="IPR036249">
    <property type="entry name" value="Thioredoxin-like_sf"/>
</dbReference>
<dbReference type="Pfam" id="PF00085">
    <property type="entry name" value="Thioredoxin"/>
    <property type="match status" value="1"/>
</dbReference>
<dbReference type="InterPro" id="IPR017937">
    <property type="entry name" value="Thioredoxin_CS"/>
</dbReference>
<sequence length="343" mass="37036">MKLKGGRSSKKTKMGKIKLPMDVRDKSHIPAFEEMLKGGPMMLVLVYADWCGHCTKYKDNVWNPLKDVKGRSMNMASVHYDQLENTSLKNSKIEGYPSLLVSGPDKTPATFKNSDGTATNAMPKSNDFTTMKNLVTSPVVDEKDVELPKLSSSSSLNTKEEEPTNMSDTLETAVTTKPLNSSVNSSVNSSTSKNLNNPPDSEELPPLTNTNTTLKNSMNTNTNKKGKNTNSAVTNSAVTNSAVTNSAVTNSAVTNSAVTNSAVTNSAEPPPMPSDNQTPPTIDEDVVSLTNNSKLSNSSTPSNTLVASNSSPPPVAMIGGRLYRMISYKKKKSKSKRTRKHRK</sequence>
<dbReference type="CDD" id="cd02961">
    <property type="entry name" value="PDI_a_family"/>
    <property type="match status" value="1"/>
</dbReference>
<dbReference type="PROSITE" id="PS00194">
    <property type="entry name" value="THIOREDOXIN_1"/>
    <property type="match status" value="1"/>
</dbReference>
<proteinExistence type="predicted"/>
<protein>
    <recommendedName>
        <fullName evidence="2">Thioredoxin domain-containing protein</fullName>
    </recommendedName>
</protein>
<feature type="compositionally biased region" description="Low complexity" evidence="1">
    <location>
        <begin position="179"/>
        <end position="197"/>
    </location>
</feature>
<dbReference type="Gene3D" id="3.40.30.10">
    <property type="entry name" value="Glutaredoxin"/>
    <property type="match status" value="1"/>
</dbReference>
<dbReference type="PROSITE" id="PS51352">
    <property type="entry name" value="THIOREDOXIN_2"/>
    <property type="match status" value="1"/>
</dbReference>
<dbReference type="AlphaFoldDB" id="A0A6C0IEP4"/>
<dbReference type="EMBL" id="MN740166">
    <property type="protein sequence ID" value="QHT91608.1"/>
    <property type="molecule type" value="Genomic_DNA"/>
</dbReference>
<organism evidence="3">
    <name type="scientific">viral metagenome</name>
    <dbReference type="NCBI Taxonomy" id="1070528"/>
    <lineage>
        <taxon>unclassified sequences</taxon>
        <taxon>metagenomes</taxon>
        <taxon>organismal metagenomes</taxon>
    </lineage>
</organism>
<feature type="compositionally biased region" description="Polar residues" evidence="1">
    <location>
        <begin position="164"/>
        <end position="178"/>
    </location>
</feature>
<feature type="compositionally biased region" description="Basic residues" evidence="1">
    <location>
        <begin position="327"/>
        <end position="343"/>
    </location>
</feature>
<accession>A0A6C0IEP4</accession>
<dbReference type="InterPro" id="IPR013766">
    <property type="entry name" value="Thioredoxin_domain"/>
</dbReference>
<evidence type="ECO:0000256" key="1">
    <source>
        <dbReference type="SAM" id="MobiDB-lite"/>
    </source>
</evidence>
<feature type="region of interest" description="Disordered" evidence="1">
    <location>
        <begin position="107"/>
        <end position="130"/>
    </location>
</feature>
<evidence type="ECO:0000313" key="3">
    <source>
        <dbReference type="EMBL" id="QHT91608.1"/>
    </source>
</evidence>
<feature type="compositionally biased region" description="Low complexity" evidence="1">
    <location>
        <begin position="208"/>
        <end position="223"/>
    </location>
</feature>
<feature type="compositionally biased region" description="Low complexity" evidence="1">
    <location>
        <begin position="287"/>
        <end position="306"/>
    </location>
</feature>
<feature type="domain" description="Thioredoxin" evidence="2">
    <location>
        <begin position="8"/>
        <end position="140"/>
    </location>
</feature>
<feature type="region of interest" description="Disordered" evidence="1">
    <location>
        <begin position="262"/>
        <end position="343"/>
    </location>
</feature>
<name>A0A6C0IEP4_9ZZZZ</name>
<dbReference type="SUPFAM" id="SSF52833">
    <property type="entry name" value="Thioredoxin-like"/>
    <property type="match status" value="1"/>
</dbReference>
<evidence type="ECO:0000259" key="2">
    <source>
        <dbReference type="PROSITE" id="PS51352"/>
    </source>
</evidence>
<feature type="region of interest" description="Disordered" evidence="1">
    <location>
        <begin position="145"/>
        <end position="232"/>
    </location>
</feature>
<feature type="compositionally biased region" description="Polar residues" evidence="1">
    <location>
        <begin position="110"/>
        <end position="130"/>
    </location>
</feature>
<reference evidence="3" key="1">
    <citation type="journal article" date="2020" name="Nature">
        <title>Giant virus diversity and host interactions through global metagenomics.</title>
        <authorList>
            <person name="Schulz F."/>
            <person name="Roux S."/>
            <person name="Paez-Espino D."/>
            <person name="Jungbluth S."/>
            <person name="Walsh D.A."/>
            <person name="Denef V.J."/>
            <person name="McMahon K.D."/>
            <person name="Konstantinidis K.T."/>
            <person name="Eloe-Fadrosh E.A."/>
            <person name="Kyrpides N.C."/>
            <person name="Woyke T."/>
        </authorList>
    </citation>
    <scope>NUCLEOTIDE SEQUENCE</scope>
    <source>
        <strain evidence="3">GVMAG-M-3300023184-77</strain>
    </source>
</reference>